<feature type="region of interest" description="Disordered" evidence="2">
    <location>
        <begin position="25"/>
        <end position="115"/>
    </location>
</feature>
<keyword evidence="5" id="KW-1185">Reference proteome</keyword>
<feature type="coiled-coil region" evidence="1">
    <location>
        <begin position="130"/>
        <end position="174"/>
    </location>
</feature>
<dbReference type="RefSeq" id="WP_310798199.1">
    <property type="nucleotide sequence ID" value="NZ_CP123872.1"/>
</dbReference>
<evidence type="ECO:0000313" key="4">
    <source>
        <dbReference type="EMBL" id="WND02363.1"/>
    </source>
</evidence>
<evidence type="ECO:0000256" key="3">
    <source>
        <dbReference type="SAM" id="SignalP"/>
    </source>
</evidence>
<feature type="chain" id="PRO_5041445915" evidence="3">
    <location>
        <begin position="21"/>
        <end position="401"/>
    </location>
</feature>
<feature type="signal peptide" evidence="3">
    <location>
        <begin position="1"/>
        <end position="20"/>
    </location>
</feature>
<organism evidence="4 5">
    <name type="scientific">Temperatibacter marinus</name>
    <dbReference type="NCBI Taxonomy" id="1456591"/>
    <lineage>
        <taxon>Bacteria</taxon>
        <taxon>Pseudomonadati</taxon>
        <taxon>Pseudomonadota</taxon>
        <taxon>Alphaproteobacteria</taxon>
        <taxon>Kordiimonadales</taxon>
        <taxon>Temperatibacteraceae</taxon>
        <taxon>Temperatibacter</taxon>
    </lineage>
</organism>
<dbReference type="AlphaFoldDB" id="A0AA52HA95"/>
<name>A0AA52HA95_9PROT</name>
<evidence type="ECO:0000256" key="1">
    <source>
        <dbReference type="SAM" id="Coils"/>
    </source>
</evidence>
<dbReference type="EMBL" id="CP123872">
    <property type="protein sequence ID" value="WND02363.1"/>
    <property type="molecule type" value="Genomic_DNA"/>
</dbReference>
<accession>A0AA52HA95</accession>
<keyword evidence="3" id="KW-0732">Signal</keyword>
<keyword evidence="1" id="KW-0175">Coiled coil</keyword>
<dbReference type="Proteomes" id="UP001268683">
    <property type="component" value="Chromosome"/>
</dbReference>
<sequence length="401" mass="45342">MIKCLVLLSFFASVSFAGFADDDLNYKPAPKKSETAKKIEKKSSSASEEKTQQSKTEKSSEKKPKQTTEERPKAETAKRKGFFGRVMGFFGFGDKKKNPTPHGEPRHEPVENSLPQTAAVEQTGLSKEEVAAVKKAMKAEKKAKKEAEKKAKALAKKREAAEKAQIQVAALLKKLDEDPSEKALKSQYGSIKSNLKSLLVHFDSAHAFYPDLVLNRARAAGAAGDRKNYESFWNEGLTAVRMRLPQESYYELLTQAADRAAELAMIDVADTFNDRASVYAKTLYAEEAHKEIFMMQTRKIRALADSGAVSWTDLKDSLDEYLYVTNQDFSLGDKEKLEAKFTDVQFWHSYAPGKIKEKRPILSRKYSELKLAYGIHERGLSYREKKKFELLMQTVRETYEL</sequence>
<evidence type="ECO:0000313" key="5">
    <source>
        <dbReference type="Proteomes" id="UP001268683"/>
    </source>
</evidence>
<dbReference type="KEGG" id="tmk:QGN29_12465"/>
<proteinExistence type="predicted"/>
<reference evidence="4" key="1">
    <citation type="submission" date="2023-04" db="EMBL/GenBank/DDBJ databases">
        <title>Complete genome sequence of Temperatibacter marinus.</title>
        <authorList>
            <person name="Rong J.-C."/>
            <person name="Yi M.-L."/>
            <person name="Zhao Q."/>
        </authorList>
    </citation>
    <scope>NUCLEOTIDE SEQUENCE</scope>
    <source>
        <strain evidence="4">NBRC 110045</strain>
    </source>
</reference>
<protein>
    <submittedName>
        <fullName evidence="4">Uncharacterized protein</fullName>
    </submittedName>
</protein>
<gene>
    <name evidence="4" type="ORF">QGN29_12465</name>
</gene>
<feature type="compositionally biased region" description="Basic and acidic residues" evidence="2">
    <location>
        <begin position="31"/>
        <end position="78"/>
    </location>
</feature>
<evidence type="ECO:0000256" key="2">
    <source>
        <dbReference type="SAM" id="MobiDB-lite"/>
    </source>
</evidence>
<feature type="compositionally biased region" description="Basic and acidic residues" evidence="2">
    <location>
        <begin position="93"/>
        <end position="110"/>
    </location>
</feature>